<dbReference type="EMBL" id="MU251920">
    <property type="protein sequence ID" value="KAG9228525.1"/>
    <property type="molecule type" value="Genomic_DNA"/>
</dbReference>
<accession>A0A9P8C043</accession>
<gene>
    <name evidence="2" type="ORF">BJ875DRAFT_526478</name>
</gene>
<reference evidence="2" key="1">
    <citation type="journal article" date="2021" name="IMA Fungus">
        <title>Genomic characterization of three marine fungi, including Emericellopsis atlantica sp. nov. with signatures of a generalist lifestyle and marine biomass degradation.</title>
        <authorList>
            <person name="Hagestad O.C."/>
            <person name="Hou L."/>
            <person name="Andersen J.H."/>
            <person name="Hansen E.H."/>
            <person name="Altermark B."/>
            <person name="Li C."/>
            <person name="Kuhnert E."/>
            <person name="Cox R.J."/>
            <person name="Crous P.W."/>
            <person name="Spatafora J.W."/>
            <person name="Lail K."/>
            <person name="Amirebrahimi M."/>
            <person name="Lipzen A."/>
            <person name="Pangilinan J."/>
            <person name="Andreopoulos W."/>
            <person name="Hayes R.D."/>
            <person name="Ng V."/>
            <person name="Grigoriev I.V."/>
            <person name="Jackson S.A."/>
            <person name="Sutton T.D.S."/>
            <person name="Dobson A.D.W."/>
            <person name="Rama T."/>
        </authorList>
    </citation>
    <scope>NUCLEOTIDE SEQUENCE</scope>
    <source>
        <strain evidence="2">TRa018bII</strain>
    </source>
</reference>
<keyword evidence="3" id="KW-1185">Reference proteome</keyword>
<comment type="caution">
    <text evidence="2">The sequence shown here is derived from an EMBL/GenBank/DDBJ whole genome shotgun (WGS) entry which is preliminary data.</text>
</comment>
<evidence type="ECO:0000256" key="1">
    <source>
        <dbReference type="SAM" id="MobiDB-lite"/>
    </source>
</evidence>
<organism evidence="2 3">
    <name type="scientific">Amylocarpus encephaloides</name>
    <dbReference type="NCBI Taxonomy" id="45428"/>
    <lineage>
        <taxon>Eukaryota</taxon>
        <taxon>Fungi</taxon>
        <taxon>Dikarya</taxon>
        <taxon>Ascomycota</taxon>
        <taxon>Pezizomycotina</taxon>
        <taxon>Leotiomycetes</taxon>
        <taxon>Helotiales</taxon>
        <taxon>Helotiales incertae sedis</taxon>
        <taxon>Amylocarpus</taxon>
    </lineage>
</organism>
<feature type="region of interest" description="Disordered" evidence="1">
    <location>
        <begin position="60"/>
        <end position="84"/>
    </location>
</feature>
<evidence type="ECO:0000313" key="3">
    <source>
        <dbReference type="Proteomes" id="UP000824998"/>
    </source>
</evidence>
<feature type="compositionally biased region" description="Pro residues" evidence="1">
    <location>
        <begin position="70"/>
        <end position="79"/>
    </location>
</feature>
<sequence>MTASDGLDVTQGFTTILGADDQDPSTQQHGVGWTTRPFHPKFDGHKALKESFIQQMKDDEIPSVKKAEVPSPPTTPPPPQEKHECNRLGSNKFLFNEYTVWGHGQVDFQGFHFHAPRGTCSSTLLKFSCDRFDGADHGDALKGEWKGWALLPDAWHFDCGNGDDGREWTARFRTGVFQKKSVGYAARSAGAPNDDCSGSG</sequence>
<evidence type="ECO:0000313" key="2">
    <source>
        <dbReference type="EMBL" id="KAG9228525.1"/>
    </source>
</evidence>
<name>A0A9P8C043_9HELO</name>
<dbReference type="AlphaFoldDB" id="A0A9P8C043"/>
<dbReference type="OrthoDB" id="3499752at2759"/>
<dbReference type="Proteomes" id="UP000824998">
    <property type="component" value="Unassembled WGS sequence"/>
</dbReference>
<protein>
    <submittedName>
        <fullName evidence="2">Uncharacterized protein</fullName>
    </submittedName>
</protein>
<feature type="region of interest" description="Disordered" evidence="1">
    <location>
        <begin position="16"/>
        <end position="43"/>
    </location>
</feature>
<proteinExistence type="predicted"/>